<dbReference type="STRING" id="54.SAMN02745121_04717"/>
<dbReference type="InterPro" id="IPR036116">
    <property type="entry name" value="FN3_sf"/>
</dbReference>
<keyword evidence="5" id="KW-1133">Transmembrane helix</keyword>
<organism evidence="7 8">
    <name type="scientific">Nannocystis exedens</name>
    <dbReference type="NCBI Taxonomy" id="54"/>
    <lineage>
        <taxon>Bacteria</taxon>
        <taxon>Pseudomonadati</taxon>
        <taxon>Myxococcota</taxon>
        <taxon>Polyangia</taxon>
        <taxon>Nannocystales</taxon>
        <taxon>Nannocystaceae</taxon>
        <taxon>Nannocystis</taxon>
    </lineage>
</organism>
<dbReference type="EMBL" id="FOMX01000015">
    <property type="protein sequence ID" value="SFE56350.1"/>
    <property type="molecule type" value="Genomic_DNA"/>
</dbReference>
<evidence type="ECO:0000256" key="5">
    <source>
        <dbReference type="SAM" id="Phobius"/>
    </source>
</evidence>
<sequence length="713" mass="74991">MRTHDLSRPAALFLAGLCALGPLTASAQTPPSGGTGGMGGSGAKFPPADAFTIQYWLLNEKGDFLRPLTEKYFNQFLNRARCQCGQQVGVIIRLKKTMAAYDTGQQLQSFVGSQCSMAETSLAGQFRRCAQFSAELVPTYQMGITTTFHPIWLGFGVNPDTPSRLPSEATTAGKCESNVTGEAGVWMCAPNMNNTQNCQADEFFIQGSQNINLPSKTGGLKYDFQPPLLKIDNFKAEPGDGAVVLSWQAGSGDVNGFRVLCEEAATGQPVPGLSKTAPDPYAIPNGQFFYTKDNLCPDGPFSTFNSGEDNPLGTTSDGDDTGTDTDTGGTDTLGDTGGDTGGTVENTECGNEIIEAGEECDDGEANADDGACSTDCKRSSCGDGRVEAGVEECDDGNDEDGDACTNACKMATCGDGSLWVGMELCDMGDLNVSDGESPCNAVCQTVDCGLLGTCPQCGNGNETDDLGVPEEDRCDQGALNSNHAFCKSDCSRNECGDGFVLSDPPDGVLPEECDDGENGDNTDACTEGCLRAYCGDGFVWDGVEQCDDGNDVDTDECTNTCRLPACGDSIVQAGEDCDLGINNSDTSSCSPDCKFTASAGMLSLDWRYVCSDHIPFSTKSYRIRGLENGKEYNFMLVPYDLIGNPAPVATIARGIPVETYDLWEQCEADGGICGASGYCNVSDDSSGGLALFTALAAFGIGGLGVANRRRNRA</sequence>
<evidence type="ECO:0000256" key="1">
    <source>
        <dbReference type="ARBA" id="ARBA00022729"/>
    </source>
</evidence>
<proteinExistence type="predicted"/>
<dbReference type="RefSeq" id="WP_096326321.1">
    <property type="nucleotide sequence ID" value="NZ_FOMX01000015.1"/>
</dbReference>
<dbReference type="SUPFAM" id="SSF49265">
    <property type="entry name" value="Fibronectin type III"/>
    <property type="match status" value="1"/>
</dbReference>
<keyword evidence="3" id="KW-1015">Disulfide bond</keyword>
<keyword evidence="5" id="KW-0472">Membrane</keyword>
<dbReference type="NCBIfam" id="TIGR02232">
    <property type="entry name" value="myxo_disulf_rpt"/>
    <property type="match status" value="3"/>
</dbReference>
<feature type="region of interest" description="Disordered" evidence="4">
    <location>
        <begin position="300"/>
        <end position="346"/>
    </location>
</feature>
<evidence type="ECO:0000256" key="2">
    <source>
        <dbReference type="ARBA" id="ARBA00022737"/>
    </source>
</evidence>
<evidence type="ECO:0000313" key="7">
    <source>
        <dbReference type="EMBL" id="SFE56350.1"/>
    </source>
</evidence>
<feature type="signal peptide" evidence="6">
    <location>
        <begin position="1"/>
        <end position="27"/>
    </location>
</feature>
<dbReference type="AlphaFoldDB" id="A0A1I2BM89"/>
<keyword evidence="5" id="KW-0812">Transmembrane</keyword>
<reference evidence="8" key="1">
    <citation type="submission" date="2016-10" db="EMBL/GenBank/DDBJ databases">
        <authorList>
            <person name="Varghese N."/>
            <person name="Submissions S."/>
        </authorList>
    </citation>
    <scope>NUCLEOTIDE SEQUENCE [LARGE SCALE GENOMIC DNA]</scope>
    <source>
        <strain evidence="8">ATCC 25963</strain>
    </source>
</reference>
<name>A0A1I2BM89_9BACT</name>
<accession>A0A1I2BM89</accession>
<protein>
    <submittedName>
        <fullName evidence="7">Myxococcus cysteine-rich repeat-containing protein</fullName>
    </submittedName>
</protein>
<keyword evidence="2" id="KW-0677">Repeat</keyword>
<dbReference type="InterPro" id="IPR011936">
    <property type="entry name" value="Myxo_disulph_rpt"/>
</dbReference>
<evidence type="ECO:0000256" key="3">
    <source>
        <dbReference type="ARBA" id="ARBA00023157"/>
    </source>
</evidence>
<feature type="transmembrane region" description="Helical" evidence="5">
    <location>
        <begin position="688"/>
        <end position="706"/>
    </location>
</feature>
<gene>
    <name evidence="7" type="ORF">SAMN02745121_04717</name>
</gene>
<evidence type="ECO:0000256" key="4">
    <source>
        <dbReference type="SAM" id="MobiDB-lite"/>
    </source>
</evidence>
<evidence type="ECO:0000256" key="6">
    <source>
        <dbReference type="SAM" id="SignalP"/>
    </source>
</evidence>
<dbReference type="Pfam" id="PF13948">
    <property type="entry name" value="DUF4215"/>
    <property type="match status" value="1"/>
</dbReference>
<feature type="compositionally biased region" description="Low complexity" evidence="4">
    <location>
        <begin position="324"/>
        <end position="334"/>
    </location>
</feature>
<keyword evidence="8" id="KW-1185">Reference proteome</keyword>
<feature type="chain" id="PRO_5011441185" evidence="6">
    <location>
        <begin position="28"/>
        <end position="713"/>
    </location>
</feature>
<dbReference type="OrthoDB" id="5488903at2"/>
<keyword evidence="1 6" id="KW-0732">Signal</keyword>
<dbReference type="Proteomes" id="UP000199400">
    <property type="component" value="Unassembled WGS sequence"/>
</dbReference>
<evidence type="ECO:0000313" key="8">
    <source>
        <dbReference type="Proteomes" id="UP000199400"/>
    </source>
</evidence>